<dbReference type="GO" id="GO:0015668">
    <property type="term" value="F:type III site-specific deoxyribonuclease activity"/>
    <property type="evidence" value="ECO:0007669"/>
    <property type="project" value="InterPro"/>
</dbReference>
<accession>A0A379KBL0</accession>
<dbReference type="InterPro" id="IPR027417">
    <property type="entry name" value="P-loop_NTPase"/>
</dbReference>
<dbReference type="Pfam" id="PF04851">
    <property type="entry name" value="ResIII"/>
    <property type="match status" value="1"/>
</dbReference>
<dbReference type="Proteomes" id="UP000254084">
    <property type="component" value="Unassembled WGS sequence"/>
</dbReference>
<evidence type="ECO:0000259" key="2">
    <source>
        <dbReference type="Pfam" id="PF19778"/>
    </source>
</evidence>
<dbReference type="Gene3D" id="3.40.50.300">
    <property type="entry name" value="P-loop containing nucleotide triphosphate hydrolases"/>
    <property type="match status" value="2"/>
</dbReference>
<feature type="domain" description="Type III restriction enzyme C-terminal endonuclease" evidence="2">
    <location>
        <begin position="959"/>
        <end position="1069"/>
    </location>
</feature>
<dbReference type="GO" id="GO:0005524">
    <property type="term" value="F:ATP binding"/>
    <property type="evidence" value="ECO:0007669"/>
    <property type="project" value="InterPro"/>
</dbReference>
<dbReference type="EMBL" id="UGUW01000004">
    <property type="protein sequence ID" value="SUD62075.1"/>
    <property type="molecule type" value="Genomic_DNA"/>
</dbReference>
<protein>
    <submittedName>
        <fullName evidence="3">Type III restriction enzyme, res subunit</fullName>
    </submittedName>
</protein>
<proteinExistence type="predicted"/>
<dbReference type="InterPro" id="IPR006935">
    <property type="entry name" value="Helicase/UvrB_N"/>
</dbReference>
<reference evidence="3 4" key="1">
    <citation type="submission" date="2018-06" db="EMBL/GenBank/DDBJ databases">
        <authorList>
            <consortium name="Pathogen Informatics"/>
            <person name="Doyle S."/>
        </authorList>
    </citation>
    <scope>NUCLEOTIDE SEQUENCE [LARGE SCALE GENOMIC DNA]</scope>
    <source>
        <strain evidence="3 4">NCTC10860</strain>
    </source>
</reference>
<dbReference type="Pfam" id="PF19778">
    <property type="entry name" value="RE_endonuc"/>
    <property type="match status" value="1"/>
</dbReference>
<dbReference type="SUPFAM" id="SSF52540">
    <property type="entry name" value="P-loop containing nucleoside triphosphate hydrolases"/>
    <property type="match status" value="2"/>
</dbReference>
<dbReference type="AlphaFoldDB" id="A0A379KBL0"/>
<dbReference type="REBASE" id="416186">
    <property type="entry name" value="Pol10860ORF4496P"/>
</dbReference>
<evidence type="ECO:0000313" key="4">
    <source>
        <dbReference type="Proteomes" id="UP000254084"/>
    </source>
</evidence>
<dbReference type="InterPro" id="IPR045572">
    <property type="entry name" value="RE_endonuc_C"/>
</dbReference>
<evidence type="ECO:0000313" key="3">
    <source>
        <dbReference type="EMBL" id="SUD62075.1"/>
    </source>
</evidence>
<organism evidence="3 4">
    <name type="scientific">Ectopseudomonas oleovorans</name>
    <name type="common">Pseudomonas oleovorans</name>
    <dbReference type="NCBI Taxonomy" id="301"/>
    <lineage>
        <taxon>Bacteria</taxon>
        <taxon>Pseudomonadati</taxon>
        <taxon>Pseudomonadota</taxon>
        <taxon>Gammaproteobacteria</taxon>
        <taxon>Pseudomonadales</taxon>
        <taxon>Pseudomonadaceae</taxon>
        <taxon>Ectopseudomonas</taxon>
    </lineage>
</organism>
<dbReference type="GO" id="GO:0003677">
    <property type="term" value="F:DNA binding"/>
    <property type="evidence" value="ECO:0007669"/>
    <property type="project" value="InterPro"/>
</dbReference>
<name>A0A379KBL0_ECTOL</name>
<feature type="domain" description="Helicase/UvrB N-terminal" evidence="1">
    <location>
        <begin position="145"/>
        <end position="309"/>
    </location>
</feature>
<sequence length="1082" mass="123013">MQQFIEITWSLFVNQRVTALCKVLRAESCREKGSRKDMKLRFKVQPYQTHAVDAVADCFAGQPLSAGLSYRIDPGQRNQASAFDEDGFRNAELALSESQLLENVQKVQRLQNLPLSQSLSEFTTFDAKGARVPVKATYRKEALAATRVHLDVEMETGTGKTYCYIKTIFELNKRYGWSKFIIMVPSIAIREGVQKSLQITADHFTEGYGKKARFFVYNSKRLHELESFSSDAGINVMVMNIQAFNARGADNRRIYDELDDFQSRRPIDVIAANRPILILDEPQKMEGAATMEALPKFKPLMILRYSATHRTLHNRIHRLDALDAYNQKLVKKIAVRGIQTRGLAGTNAYLYLEGIELSSKAPVARIELEVKLKSGEIKRQLRRLKFRDDLFAESGELDQYRDGFVISQIDANNDTVEFVNGLVLKAGEANGDVSEGDIRRIQIRETIKAHLDREKQLFAQGIKVLSLFFIDEVAKYRDYSQADEKGEYARIFEQEYQRLRDEYLGELDLENHAYRQYLAGIDGEATHAGYFSIDKKTNRLKDPAVGARAVDSDDVDAYDLILKDKESLLALHQPNDGAEVRAKRMVRFIFSHSALREGWDNPNVFVMCMLKHSDNSISRRQEVGRGLRLCVNQHGERVDHPALVHEINVLTVIASESYSAFVTGLQQEIAETLSARPRQADEEYFTGKVLSTEQGPLEVTSAMAKQIYRYLVKHDYTDDADHIAEAYHQAKASGALALLPAELQPYAEQVFELIDNVFSEAQLPKPDNGRTPKTNPRNANFDRKEFQELWSRINRKAVYRVDFESAELVRKCIAELDGHLRVTPLQYKVQKGIQQTDLTDEQLRAGEGFKVQETETEYGGSIHSVVRYDLLGKIAEATQLTRKTIAEILQGIQAVVFDQFKHNPEHFIAEASRLIIEQKAAMVIQRLLYDEVDQRYDTAIFTVNQVGQDFSRATGKLAKHVYDYAIVDSKVERDFVHDLDTNGEVVVYAKLPRGFLIPTPVGDYNPDWAISFRAGSVRHIYFVAETKGSMSSIKLREVEKTKIECARKFFAEISEKITEDKVKYDVVTDYATLRDIVAPAKA</sequence>
<gene>
    <name evidence="3" type="ORF">NCTC10860_04494</name>
</gene>
<evidence type="ECO:0000259" key="1">
    <source>
        <dbReference type="Pfam" id="PF04851"/>
    </source>
</evidence>